<dbReference type="AlphaFoldDB" id="A0A553I0G4"/>
<dbReference type="EMBL" id="VFLP01000027">
    <property type="protein sequence ID" value="TRX93698.1"/>
    <property type="molecule type" value="Genomic_DNA"/>
</dbReference>
<proteinExistence type="predicted"/>
<sequence>MSLQKEWRGNCGKTDIFSGHRLQWSGQYNKEALLAAKVIILKDCYAQHASKINSDAFTGFGKVANGLGPKVGSTTSAAEKILAARYSPRSILGVDQVAERITVFIWWIATIAAVTAAQAAAVFDIDSHPNAVGICYSVWHSLGYDNGNPPDISEIEAGHGSFSPEPNWHWWGRPDGGYYQGGNNGVLDRHFSQISGAGIDFIVIDATNLAGYGNYAPGLFTEPSDALLAEMQNQAAAGKPTPNVVFWVRTASTDADPSAVGRFVQDRYYNNPNYANFWVTFKGKPLMLTSDTLPDQLTGRFTLRKMWGLQGSLAQSEWSFLQDAPQNVATTNGVPEQISVCVAKQQSYISDKSTATSRKQGATYAAQWAKAFQVHPQVVLLTWWNEWMAQRQGNDANGNPQFVDEFDGEYSRDIEPQDPSQPGSHGSHYLTWTQQYISAYKANQPIPGGLTGY</sequence>
<evidence type="ECO:0000313" key="1">
    <source>
        <dbReference type="EMBL" id="TRX93698.1"/>
    </source>
</evidence>
<protein>
    <submittedName>
        <fullName evidence="1">Uncharacterized protein</fullName>
    </submittedName>
</protein>
<gene>
    <name evidence="1" type="ORF">FHL15_005374</name>
</gene>
<reference evidence="2" key="1">
    <citation type="submission" date="2019-06" db="EMBL/GenBank/DDBJ databases">
        <title>Draft genome sequence of the griseofulvin-producing fungus Xylaria cubensis strain G536.</title>
        <authorList>
            <person name="Mead M.E."/>
            <person name="Raja H.A."/>
            <person name="Steenwyk J.L."/>
            <person name="Knowles S.L."/>
            <person name="Oberlies N.H."/>
            <person name="Rokas A."/>
        </authorList>
    </citation>
    <scope>NUCLEOTIDE SEQUENCE [LARGE SCALE GENOMIC DNA]</scope>
    <source>
        <strain evidence="2">G536</strain>
    </source>
</reference>
<comment type="caution">
    <text evidence="1">The sequence shown here is derived from an EMBL/GenBank/DDBJ whole genome shotgun (WGS) entry which is preliminary data.</text>
</comment>
<evidence type="ECO:0000313" key="2">
    <source>
        <dbReference type="Proteomes" id="UP000319160"/>
    </source>
</evidence>
<accession>A0A553I0G4</accession>
<organism evidence="1 2">
    <name type="scientific">Xylaria flabelliformis</name>
    <dbReference type="NCBI Taxonomy" id="2512241"/>
    <lineage>
        <taxon>Eukaryota</taxon>
        <taxon>Fungi</taxon>
        <taxon>Dikarya</taxon>
        <taxon>Ascomycota</taxon>
        <taxon>Pezizomycotina</taxon>
        <taxon>Sordariomycetes</taxon>
        <taxon>Xylariomycetidae</taxon>
        <taxon>Xylariales</taxon>
        <taxon>Xylariaceae</taxon>
        <taxon>Xylaria</taxon>
    </lineage>
</organism>
<dbReference type="OrthoDB" id="10262193at2759"/>
<dbReference type="Gene3D" id="3.20.20.80">
    <property type="entry name" value="Glycosidases"/>
    <property type="match status" value="1"/>
</dbReference>
<dbReference type="Proteomes" id="UP000319160">
    <property type="component" value="Unassembled WGS sequence"/>
</dbReference>
<name>A0A553I0G4_9PEZI</name>
<keyword evidence="2" id="KW-1185">Reference proteome</keyword>